<feature type="region of interest" description="Disordered" evidence="1">
    <location>
        <begin position="132"/>
        <end position="154"/>
    </location>
</feature>
<feature type="compositionally biased region" description="Basic and acidic residues" evidence="1">
    <location>
        <begin position="211"/>
        <end position="229"/>
    </location>
</feature>
<organism evidence="2 3">
    <name type="scientific">Penaeus vannamei</name>
    <name type="common">Whiteleg shrimp</name>
    <name type="synonym">Litopenaeus vannamei</name>
    <dbReference type="NCBI Taxonomy" id="6689"/>
    <lineage>
        <taxon>Eukaryota</taxon>
        <taxon>Metazoa</taxon>
        <taxon>Ecdysozoa</taxon>
        <taxon>Arthropoda</taxon>
        <taxon>Crustacea</taxon>
        <taxon>Multicrustacea</taxon>
        <taxon>Malacostraca</taxon>
        <taxon>Eumalacostraca</taxon>
        <taxon>Eucarida</taxon>
        <taxon>Decapoda</taxon>
        <taxon>Dendrobranchiata</taxon>
        <taxon>Penaeoidea</taxon>
        <taxon>Penaeidae</taxon>
        <taxon>Penaeus</taxon>
    </lineage>
</organism>
<accession>A0A3R7M0E6</accession>
<feature type="region of interest" description="Disordered" evidence="1">
    <location>
        <begin position="366"/>
        <end position="404"/>
    </location>
</feature>
<feature type="region of interest" description="Disordered" evidence="1">
    <location>
        <begin position="339"/>
        <end position="358"/>
    </location>
</feature>
<dbReference type="OrthoDB" id="6375147at2759"/>
<reference evidence="2 3" key="2">
    <citation type="submission" date="2019-01" db="EMBL/GenBank/DDBJ databases">
        <title>The decoding of complex shrimp genome reveals the adaptation for benthos swimmer, frequently molting mechanism and breeding impact on genome.</title>
        <authorList>
            <person name="Sun Y."/>
            <person name="Gao Y."/>
            <person name="Yu Y."/>
        </authorList>
    </citation>
    <scope>NUCLEOTIDE SEQUENCE [LARGE SCALE GENOMIC DNA]</scope>
    <source>
        <tissue evidence="2">Muscle</tissue>
    </source>
</reference>
<sequence length="531" mass="57539">MCQGRNGLAFSFIFGAALLTIGYSSTHNPRQQPPFMPLFLSPESASSAHSTALAGTFVINILLTLPLFNYGNRTILRALEVRLRPSENKHALLPVRSSLTCPVAAPPLRTKSITLRSLCLLDFLILPGALREPSPEGHRAAKGPNAPLSGSDMDMCCSEWDDDDDLATTSSNYVTLNRPISRRRILESSQTQCDSEDSGIEYQSNEDDPALEDRSSAEDHSCEDPMQGHEEGVLATGTSAKHVFEDRVAQPAKGNQTTTPKFAPTEALENDKVVIVETTPPVPTRRPAQHEGALDPAEEELQLKRAAYTIRNKEVRLAELPKPDTVRSVKGQLFEEAASPCSTPRLEGPRFDSTIKSNSASKILASTGARATPAGEVTASATDPNPAEAAQPRGAGPAKVHPAHSHLAPTSCWLSCGGTKESQKGLAAPQPRPARRPQHVVAPHALRGAQEARGARLQRQEGPARGPQELPPPQHESKKERRRRPAPARARRRRRHSTRTREKAHTTGTHVGGERGGGLRPCDTNTRKCLL</sequence>
<evidence type="ECO:0000313" key="3">
    <source>
        <dbReference type="Proteomes" id="UP000283509"/>
    </source>
</evidence>
<feature type="region of interest" description="Disordered" evidence="1">
    <location>
        <begin position="419"/>
        <end position="438"/>
    </location>
</feature>
<comment type="caution">
    <text evidence="2">The sequence shown here is derived from an EMBL/GenBank/DDBJ whole genome shotgun (WGS) entry which is preliminary data.</text>
</comment>
<dbReference type="Proteomes" id="UP000283509">
    <property type="component" value="Unassembled WGS sequence"/>
</dbReference>
<gene>
    <name evidence="2" type="ORF">C7M84_018172</name>
</gene>
<name>A0A3R7M0E6_PENVA</name>
<feature type="region of interest" description="Disordered" evidence="1">
    <location>
        <begin position="448"/>
        <end position="531"/>
    </location>
</feature>
<feature type="compositionally biased region" description="Gly residues" evidence="1">
    <location>
        <begin position="510"/>
        <end position="519"/>
    </location>
</feature>
<feature type="region of interest" description="Disordered" evidence="1">
    <location>
        <begin position="186"/>
        <end position="229"/>
    </location>
</feature>
<reference evidence="2 3" key="1">
    <citation type="submission" date="2018-04" db="EMBL/GenBank/DDBJ databases">
        <authorList>
            <person name="Zhang X."/>
            <person name="Yuan J."/>
            <person name="Li F."/>
            <person name="Xiang J."/>
        </authorList>
    </citation>
    <scope>NUCLEOTIDE SEQUENCE [LARGE SCALE GENOMIC DNA]</scope>
    <source>
        <tissue evidence="2">Muscle</tissue>
    </source>
</reference>
<feature type="compositionally biased region" description="Basic residues" evidence="1">
    <location>
        <begin position="480"/>
        <end position="498"/>
    </location>
</feature>
<feature type="region of interest" description="Disordered" evidence="1">
    <location>
        <begin position="248"/>
        <end position="268"/>
    </location>
</feature>
<feature type="compositionally biased region" description="Acidic residues" evidence="1">
    <location>
        <begin position="194"/>
        <end position="210"/>
    </location>
</feature>
<proteinExistence type="predicted"/>
<dbReference type="EMBL" id="QCYY01003357">
    <property type="protein sequence ID" value="ROT63914.1"/>
    <property type="molecule type" value="Genomic_DNA"/>
</dbReference>
<dbReference type="AlphaFoldDB" id="A0A3R7M0E6"/>
<protein>
    <submittedName>
        <fullName evidence="2">Uncharacterized protein</fullName>
    </submittedName>
</protein>
<evidence type="ECO:0000256" key="1">
    <source>
        <dbReference type="SAM" id="MobiDB-lite"/>
    </source>
</evidence>
<evidence type="ECO:0000313" key="2">
    <source>
        <dbReference type="EMBL" id="ROT63914.1"/>
    </source>
</evidence>
<keyword evidence="3" id="KW-1185">Reference proteome</keyword>